<sequence length="385" mass="43473">MISKIILNKLKLFLIIMCGLFIFIPNNVIAATRPIQMEHKTNVPADKVWKIKFNQGINVDKLSDSVRVYNPIGLPAKVKISYDIINNTIKVEPPDGGYINGQTYALQIYQSIKDLKRNALKAPVTMNFTIEVLDKSPRIDSGNKKYNYEKYDKTIDQIVGMQSKGDAFNVVPNYMLEASNKDIYEYLNPKNFENHDYAVYQFLTLNYIDGITVEDVDSLLKGEGILEGQGKTLIDACKLYDVNPAYIIAHAILETGHGSSALAKGIVVNQVAGKPVVSKTTYNMFGIGAWDENPNKLGSERAYKEGWFTVEAAIEGGIKFVSTQYINNSTRKQNTLYKMRWNPESPGVHQYATDIAWAYKQSYRIKEILDKCSNASLIFEIPQYK</sequence>
<evidence type="ECO:0000313" key="3">
    <source>
        <dbReference type="EMBL" id="GCD08406.1"/>
    </source>
</evidence>
<dbReference type="Proteomes" id="UP000287872">
    <property type="component" value="Unassembled WGS sequence"/>
</dbReference>
<evidence type="ECO:0000256" key="1">
    <source>
        <dbReference type="ARBA" id="ARBA00022729"/>
    </source>
</evidence>
<keyword evidence="1" id="KW-0732">Signal</keyword>
<dbReference type="OrthoDB" id="9816557at2"/>
<name>A0A401UFY7_9CLOT</name>
<protein>
    <recommendedName>
        <fullName evidence="2">Mannosyl-glycoprotein endo-beta-N-acetylglucosamidase-like domain-containing protein</fullName>
    </recommendedName>
</protein>
<dbReference type="RefSeq" id="WP_124996853.1">
    <property type="nucleotide sequence ID" value="NZ_BHYK01000001.1"/>
</dbReference>
<dbReference type="EMBL" id="BHYK01000001">
    <property type="protein sequence ID" value="GCD08406.1"/>
    <property type="molecule type" value="Genomic_DNA"/>
</dbReference>
<gene>
    <name evidence="3" type="ORF">Ctaglu_00290</name>
</gene>
<feature type="domain" description="Mannosyl-glycoprotein endo-beta-N-acetylglucosamidase-like" evidence="2">
    <location>
        <begin position="218"/>
        <end position="380"/>
    </location>
</feature>
<proteinExistence type="predicted"/>
<dbReference type="Pfam" id="PF01832">
    <property type="entry name" value="Glucosaminidase"/>
    <property type="match status" value="1"/>
</dbReference>
<dbReference type="GO" id="GO:0004040">
    <property type="term" value="F:amidase activity"/>
    <property type="evidence" value="ECO:0007669"/>
    <property type="project" value="InterPro"/>
</dbReference>
<dbReference type="InterPro" id="IPR002901">
    <property type="entry name" value="MGlyc_endo_b_GlcNAc-like_dom"/>
</dbReference>
<accession>A0A401UFY7</accession>
<dbReference type="SMART" id="SM00047">
    <property type="entry name" value="LYZ2"/>
    <property type="match status" value="1"/>
</dbReference>
<comment type="caution">
    <text evidence="3">The sequence shown here is derived from an EMBL/GenBank/DDBJ whole genome shotgun (WGS) entry which is preliminary data.</text>
</comment>
<evidence type="ECO:0000313" key="4">
    <source>
        <dbReference type="Proteomes" id="UP000287872"/>
    </source>
</evidence>
<reference evidence="3 4" key="1">
    <citation type="submission" date="2018-11" db="EMBL/GenBank/DDBJ databases">
        <title>Genome sequencing and assembly of Clostridium tagluense strain A121.</title>
        <authorList>
            <person name="Murakami T."/>
            <person name="Segawa T."/>
            <person name="Shcherbakova V.A."/>
            <person name="Mori H."/>
            <person name="Yoshimura Y."/>
        </authorList>
    </citation>
    <scope>NUCLEOTIDE SEQUENCE [LARGE SCALE GENOMIC DNA]</scope>
    <source>
        <strain evidence="3 4">A121</strain>
    </source>
</reference>
<dbReference type="InterPro" id="IPR032812">
    <property type="entry name" value="SbsA_Ig"/>
</dbReference>
<dbReference type="AlphaFoldDB" id="A0A401UFY7"/>
<keyword evidence="4" id="KW-1185">Reference proteome</keyword>
<organism evidence="3 4">
    <name type="scientific">Clostridium tagluense</name>
    <dbReference type="NCBI Taxonomy" id="360422"/>
    <lineage>
        <taxon>Bacteria</taxon>
        <taxon>Bacillati</taxon>
        <taxon>Bacillota</taxon>
        <taxon>Clostridia</taxon>
        <taxon>Eubacteriales</taxon>
        <taxon>Clostridiaceae</taxon>
        <taxon>Clostridium</taxon>
    </lineage>
</organism>
<dbReference type="Pfam" id="PF13205">
    <property type="entry name" value="Big_5"/>
    <property type="match status" value="1"/>
</dbReference>
<dbReference type="Gene3D" id="1.10.530.10">
    <property type="match status" value="1"/>
</dbReference>
<evidence type="ECO:0000259" key="2">
    <source>
        <dbReference type="SMART" id="SM00047"/>
    </source>
</evidence>